<reference evidence="1 2" key="1">
    <citation type="submission" date="2020-07" db="EMBL/GenBank/DDBJ databases">
        <title>Comparative genomics of pyrophilous fungi reveals a link between fire events and developmental genes.</title>
        <authorList>
            <consortium name="DOE Joint Genome Institute"/>
            <person name="Steindorff A.S."/>
            <person name="Carver A."/>
            <person name="Calhoun S."/>
            <person name="Stillman K."/>
            <person name="Liu H."/>
            <person name="Lipzen A."/>
            <person name="Pangilinan J."/>
            <person name="Labutti K."/>
            <person name="Bruns T.D."/>
            <person name="Grigoriev I.V."/>
        </authorList>
    </citation>
    <scope>NUCLEOTIDE SEQUENCE [LARGE SCALE GENOMIC DNA]</scope>
    <source>
        <strain evidence="1 2">CBS 144469</strain>
    </source>
</reference>
<evidence type="ECO:0000313" key="1">
    <source>
        <dbReference type="EMBL" id="KAF6747928.1"/>
    </source>
</evidence>
<keyword evidence="2" id="KW-1185">Reference proteome</keyword>
<dbReference type="AlphaFoldDB" id="A0A8H6HJ28"/>
<sequence length="266" mass="28868">MVDILTHKYQDWNRTLELEAHPVSLAVLQPEVAETIGSVPSEGDSFSGSVAGALQAVVPSAGDLTSDPESPFAFLFEEAARDAQTLELGLSSGYNSFNQPLTEGDGVVFKDPSNFLYPQTQLDWTQVQPDSSSIGGPLDTEPTLDYFTWSAGDGHAEANVPIMSSDLQVDPEDSDGFRSAFQLAGSQFQDWISGYVLCSMQTHCSGPVYDNPTCANRISQHVMAHEGFLPVDLTGLCWTLLNSAGLRFRALLPLYWTKSPAKVQEV</sequence>
<name>A0A8H6HJ28_9AGAR</name>
<organism evidence="1 2">
    <name type="scientific">Ephemerocybe angulata</name>
    <dbReference type="NCBI Taxonomy" id="980116"/>
    <lineage>
        <taxon>Eukaryota</taxon>
        <taxon>Fungi</taxon>
        <taxon>Dikarya</taxon>
        <taxon>Basidiomycota</taxon>
        <taxon>Agaricomycotina</taxon>
        <taxon>Agaricomycetes</taxon>
        <taxon>Agaricomycetidae</taxon>
        <taxon>Agaricales</taxon>
        <taxon>Agaricineae</taxon>
        <taxon>Psathyrellaceae</taxon>
        <taxon>Ephemerocybe</taxon>
    </lineage>
</organism>
<protein>
    <submittedName>
        <fullName evidence="1">Uncharacterized protein</fullName>
    </submittedName>
</protein>
<accession>A0A8H6HJ28</accession>
<proteinExistence type="predicted"/>
<dbReference type="EMBL" id="JACGCI010000076">
    <property type="protein sequence ID" value="KAF6747928.1"/>
    <property type="molecule type" value="Genomic_DNA"/>
</dbReference>
<comment type="caution">
    <text evidence="1">The sequence shown here is derived from an EMBL/GenBank/DDBJ whole genome shotgun (WGS) entry which is preliminary data.</text>
</comment>
<gene>
    <name evidence="1" type="ORF">DFP72DRAFT_853933</name>
</gene>
<evidence type="ECO:0000313" key="2">
    <source>
        <dbReference type="Proteomes" id="UP000521943"/>
    </source>
</evidence>
<dbReference type="Proteomes" id="UP000521943">
    <property type="component" value="Unassembled WGS sequence"/>
</dbReference>